<dbReference type="PANTHER" id="PTHR18964:SF149">
    <property type="entry name" value="BIFUNCTIONAL UDP-N-ACETYLGLUCOSAMINE 2-EPIMERASE_N-ACETYLMANNOSAMINE KINASE"/>
    <property type="match status" value="1"/>
</dbReference>
<dbReference type="STRING" id="1250231.SAMN04488552_1498"/>
<reference evidence="2 3" key="1">
    <citation type="submission" date="2016-10" db="EMBL/GenBank/DDBJ databases">
        <authorList>
            <person name="Varghese N."/>
            <person name="Submissions S."/>
        </authorList>
    </citation>
    <scope>NUCLEOTIDE SEQUENCE [LARGE SCALE GENOMIC DNA]</scope>
    <source>
        <strain evidence="2 3">Mar_2010_102</strain>
    </source>
</reference>
<evidence type="ECO:0000313" key="3">
    <source>
        <dbReference type="Proteomes" id="UP000198858"/>
    </source>
</evidence>
<gene>
    <name evidence="2" type="ORF">SAMN04488552_1498</name>
</gene>
<dbReference type="Proteomes" id="UP000198858">
    <property type="component" value="Chromosome I"/>
</dbReference>
<protein>
    <submittedName>
        <fullName evidence="2">Glucokinase</fullName>
    </submittedName>
</protein>
<organism evidence="2 3">
    <name type="scientific">Christiangramia echinicola</name>
    <dbReference type="NCBI Taxonomy" id="279359"/>
    <lineage>
        <taxon>Bacteria</taxon>
        <taxon>Pseudomonadati</taxon>
        <taxon>Bacteroidota</taxon>
        <taxon>Flavobacteriia</taxon>
        <taxon>Flavobacteriales</taxon>
        <taxon>Flavobacteriaceae</taxon>
        <taxon>Christiangramia</taxon>
    </lineage>
</organism>
<dbReference type="InterPro" id="IPR000600">
    <property type="entry name" value="ROK"/>
</dbReference>
<sequence length="296" mass="32327">MDKKILGVDIGGTKIQLGIVEDSKIIKEIKFPTLSGASKEDIIQNLIRGIESLGNESFQGIGIGVPGLVDENNGIVYDLLNISSWKEVHLKKQLEEHFHIPVRITNDANVFAIGEKIFGKGSNYKNLIGITMGTGFGTGIIANHRLYSGSFSSAGELGSIPYLGKTIEDYCSGKFFKNQYGLKGANVFKDAEKGEKYALKILEEFGEHLGNAINHILYILSPEAILLGGSVSKSFKFFEAGMLHAIKDFPFKRVTDQLVIEPSDMENISILGAAALIISESKEYNTNNSNQNPILP</sequence>
<evidence type="ECO:0000256" key="1">
    <source>
        <dbReference type="ARBA" id="ARBA00006479"/>
    </source>
</evidence>
<dbReference type="GO" id="GO:0016301">
    <property type="term" value="F:kinase activity"/>
    <property type="evidence" value="ECO:0007669"/>
    <property type="project" value="UniProtKB-KW"/>
</dbReference>
<keyword evidence="3" id="KW-1185">Reference proteome</keyword>
<dbReference type="EMBL" id="LT629745">
    <property type="protein sequence ID" value="SDR91589.1"/>
    <property type="molecule type" value="Genomic_DNA"/>
</dbReference>
<keyword evidence="2" id="KW-0418">Kinase</keyword>
<dbReference type="CDD" id="cd23763">
    <property type="entry name" value="ASKHA_ATPase_ROK"/>
    <property type="match status" value="1"/>
</dbReference>
<name>A0A1H1N067_9FLAO</name>
<evidence type="ECO:0000313" key="2">
    <source>
        <dbReference type="EMBL" id="SDR91589.1"/>
    </source>
</evidence>
<dbReference type="SUPFAM" id="SSF53067">
    <property type="entry name" value="Actin-like ATPase domain"/>
    <property type="match status" value="1"/>
</dbReference>
<comment type="similarity">
    <text evidence="1">Belongs to the ROK (NagC/XylR) family.</text>
</comment>
<dbReference type="PANTHER" id="PTHR18964">
    <property type="entry name" value="ROK (REPRESSOR, ORF, KINASE) FAMILY"/>
    <property type="match status" value="1"/>
</dbReference>
<dbReference type="Gene3D" id="3.30.420.40">
    <property type="match status" value="2"/>
</dbReference>
<keyword evidence="2" id="KW-0808">Transferase</keyword>
<dbReference type="Pfam" id="PF00480">
    <property type="entry name" value="ROK"/>
    <property type="match status" value="1"/>
</dbReference>
<accession>A0A1H1N067</accession>
<dbReference type="InterPro" id="IPR043129">
    <property type="entry name" value="ATPase_NBD"/>
</dbReference>
<proteinExistence type="inferred from homology"/>
<dbReference type="RefSeq" id="WP_157717383.1">
    <property type="nucleotide sequence ID" value="NZ_LT629745.1"/>
</dbReference>
<dbReference type="AlphaFoldDB" id="A0A1H1N067"/>